<dbReference type="InterPro" id="IPR001962">
    <property type="entry name" value="Asn_synthase"/>
</dbReference>
<dbReference type="PROSITE" id="PS51278">
    <property type="entry name" value="GATASE_TYPE_2"/>
    <property type="match status" value="1"/>
</dbReference>
<comment type="caution">
    <text evidence="9">The sequence shown here is derived from an EMBL/GenBank/DDBJ whole genome shotgun (WGS) entry which is preliminary data.</text>
</comment>
<dbReference type="SUPFAM" id="SSF52402">
    <property type="entry name" value="Adenine nucleotide alpha hydrolases-like"/>
    <property type="match status" value="1"/>
</dbReference>
<dbReference type="InterPro" id="IPR033738">
    <property type="entry name" value="AsnB_N"/>
</dbReference>
<dbReference type="Pfam" id="PF00733">
    <property type="entry name" value="Asn_synthase"/>
    <property type="match status" value="1"/>
</dbReference>
<evidence type="ECO:0000313" key="9">
    <source>
        <dbReference type="EMBL" id="GGB55294.1"/>
    </source>
</evidence>
<dbReference type="PANTHER" id="PTHR43284">
    <property type="entry name" value="ASPARAGINE SYNTHETASE (GLUTAMINE-HYDROLYZING)"/>
    <property type="match status" value="1"/>
</dbReference>
<keyword evidence="6" id="KW-0315">Glutamine amidotransferase</keyword>
<evidence type="ECO:0000313" key="10">
    <source>
        <dbReference type="Proteomes" id="UP000646152"/>
    </source>
</evidence>
<evidence type="ECO:0000256" key="4">
    <source>
        <dbReference type="ARBA" id="ARBA00022741"/>
    </source>
</evidence>
<keyword evidence="10" id="KW-1185">Reference proteome</keyword>
<sequence>MCGIAGLIDFRHQSDIEILKKMTDALLHRGPDDGGYLFDEYESSQVALGHRRLSVLDLSNHGHQPMTFNHLTMIYNGEVYNFKEIRIELKKQGYSFESHSDTEVILKAYHKWGTSAVHRFNGMFAIAIFDSQKQTLTLIRDRAGVKPLYWYQKDGLFMFASELKSFHEHPAFVKELNHDGLALFLQYGYIPQPHTIFNHTHKLQAGHVLELNTQNAQFNIKKYWDVIDCYNQPKLVVSEQEAMGETERLLKSACEYRMVADVPVGMFLSGGYDSSAVTALLQSERTEKIKTFSIGFHEEQFNEAHHAKKVAEHLGTEHTEYYCTQQDALEILPKLPEIWDEPFADNSVIPTMLVSQLAREQVTVSLSADGGDEVFGGYDKYVKANQYYQLFSKIPRKERLAKALSFIPPDRTGLDYFIKNFSGKYHRGLSIMSSETATQTMQNLQKIFTSTELDSLIKCRAARLYTGFDDFKYLGLGLSDLDKMLAIDFKTYQLDDILTKVDRATMSVSLEGREPLLDYRLIEYVARLEPSLKINQGNKKYLLKQITHKYLPEEIMNRPKMGFSVPIADWFRDKLKDYLDEHFDPVFLQHQGIFNIEKLIAMKAGYLSGEKYLIGKLWTVLVFQMWYKRWMS</sequence>
<evidence type="ECO:0000256" key="7">
    <source>
        <dbReference type="ARBA" id="ARBA00048741"/>
    </source>
</evidence>
<dbReference type="InterPro" id="IPR029055">
    <property type="entry name" value="Ntn_hydrolases_N"/>
</dbReference>
<dbReference type="InterPro" id="IPR017932">
    <property type="entry name" value="GATase_2_dom"/>
</dbReference>
<keyword evidence="5" id="KW-0067">ATP-binding</keyword>
<dbReference type="NCBIfam" id="TIGR01536">
    <property type="entry name" value="asn_synth_AEB"/>
    <property type="match status" value="1"/>
</dbReference>
<comment type="catalytic activity">
    <reaction evidence="7">
        <text>L-aspartate + L-glutamine + ATP + H2O = L-asparagine + L-glutamate + AMP + diphosphate + H(+)</text>
        <dbReference type="Rhea" id="RHEA:12228"/>
        <dbReference type="ChEBI" id="CHEBI:15377"/>
        <dbReference type="ChEBI" id="CHEBI:15378"/>
        <dbReference type="ChEBI" id="CHEBI:29985"/>
        <dbReference type="ChEBI" id="CHEBI:29991"/>
        <dbReference type="ChEBI" id="CHEBI:30616"/>
        <dbReference type="ChEBI" id="CHEBI:33019"/>
        <dbReference type="ChEBI" id="CHEBI:58048"/>
        <dbReference type="ChEBI" id="CHEBI:58359"/>
        <dbReference type="ChEBI" id="CHEBI:456215"/>
        <dbReference type="EC" id="6.3.5.4"/>
    </reaction>
</comment>
<evidence type="ECO:0000259" key="8">
    <source>
        <dbReference type="PROSITE" id="PS51278"/>
    </source>
</evidence>
<dbReference type="Gene3D" id="3.60.20.10">
    <property type="entry name" value="Glutamine Phosphoribosylpyrophosphate, subunit 1, domain 1"/>
    <property type="match status" value="1"/>
</dbReference>
<dbReference type="Proteomes" id="UP000646152">
    <property type="component" value="Unassembled WGS sequence"/>
</dbReference>
<keyword evidence="4" id="KW-0547">Nucleotide-binding</keyword>
<reference evidence="10" key="1">
    <citation type="journal article" date="2019" name="Int. J. Syst. Evol. Microbiol.">
        <title>The Global Catalogue of Microorganisms (GCM) 10K type strain sequencing project: providing services to taxonomists for standard genome sequencing and annotation.</title>
        <authorList>
            <consortium name="The Broad Institute Genomics Platform"/>
            <consortium name="The Broad Institute Genome Sequencing Center for Infectious Disease"/>
            <person name="Wu L."/>
            <person name="Ma J."/>
        </authorList>
    </citation>
    <scope>NUCLEOTIDE SEQUENCE [LARGE SCALE GENOMIC DNA]</scope>
    <source>
        <strain evidence="10">CGMCC 1.15923</strain>
    </source>
</reference>
<organism evidence="9 10">
    <name type="scientific">Oceanisphaera marina</name>
    <dbReference type="NCBI Taxonomy" id="2017550"/>
    <lineage>
        <taxon>Bacteria</taxon>
        <taxon>Pseudomonadati</taxon>
        <taxon>Pseudomonadota</taxon>
        <taxon>Gammaproteobacteria</taxon>
        <taxon>Aeromonadales</taxon>
        <taxon>Aeromonadaceae</taxon>
        <taxon>Oceanisphaera</taxon>
    </lineage>
</organism>
<dbReference type="PANTHER" id="PTHR43284:SF1">
    <property type="entry name" value="ASPARAGINE SYNTHETASE"/>
    <property type="match status" value="1"/>
</dbReference>
<gene>
    <name evidence="9" type="primary">asnB-2</name>
    <name evidence="9" type="ORF">GCM10011502_30290</name>
</gene>
<dbReference type="Gene3D" id="3.40.50.620">
    <property type="entry name" value="HUPs"/>
    <property type="match status" value="1"/>
</dbReference>
<evidence type="ECO:0000256" key="3">
    <source>
        <dbReference type="ARBA" id="ARBA00012737"/>
    </source>
</evidence>
<dbReference type="InterPro" id="IPR051786">
    <property type="entry name" value="ASN_synthetase/amidase"/>
</dbReference>
<comment type="similarity">
    <text evidence="2">Belongs to the asparagine synthetase family.</text>
</comment>
<dbReference type="PIRSF" id="PIRSF001589">
    <property type="entry name" value="Asn_synthetase_glu-h"/>
    <property type="match status" value="1"/>
</dbReference>
<evidence type="ECO:0000256" key="1">
    <source>
        <dbReference type="ARBA" id="ARBA00005187"/>
    </source>
</evidence>
<dbReference type="EC" id="6.3.5.4" evidence="3"/>
<accession>A0ABQ1J011</accession>
<comment type="pathway">
    <text evidence="1">Amino-acid biosynthesis; L-asparagine biosynthesis; L-asparagine from L-aspartate (L-Gln route): step 1/1.</text>
</comment>
<evidence type="ECO:0000256" key="6">
    <source>
        <dbReference type="ARBA" id="ARBA00022962"/>
    </source>
</evidence>
<name>A0ABQ1J011_9GAMM</name>
<evidence type="ECO:0000256" key="5">
    <source>
        <dbReference type="ARBA" id="ARBA00022840"/>
    </source>
</evidence>
<dbReference type="EMBL" id="BMKE01000052">
    <property type="protein sequence ID" value="GGB55294.1"/>
    <property type="molecule type" value="Genomic_DNA"/>
</dbReference>
<dbReference type="CDD" id="cd00712">
    <property type="entry name" value="AsnB"/>
    <property type="match status" value="1"/>
</dbReference>
<evidence type="ECO:0000256" key="2">
    <source>
        <dbReference type="ARBA" id="ARBA00005752"/>
    </source>
</evidence>
<dbReference type="Pfam" id="PF13537">
    <property type="entry name" value="GATase_7"/>
    <property type="match status" value="1"/>
</dbReference>
<dbReference type="InterPro" id="IPR006426">
    <property type="entry name" value="Asn_synth_AEB"/>
</dbReference>
<dbReference type="RefSeq" id="WP_188630981.1">
    <property type="nucleotide sequence ID" value="NZ_BMKE01000052.1"/>
</dbReference>
<dbReference type="SUPFAM" id="SSF56235">
    <property type="entry name" value="N-terminal nucleophile aminohydrolases (Ntn hydrolases)"/>
    <property type="match status" value="1"/>
</dbReference>
<feature type="domain" description="Glutamine amidotransferase type-2" evidence="8">
    <location>
        <begin position="2"/>
        <end position="214"/>
    </location>
</feature>
<dbReference type="InterPro" id="IPR014729">
    <property type="entry name" value="Rossmann-like_a/b/a_fold"/>
</dbReference>
<dbReference type="CDD" id="cd01991">
    <property type="entry name" value="Asn_synthase_B_C"/>
    <property type="match status" value="1"/>
</dbReference>
<protein>
    <recommendedName>
        <fullName evidence="3">asparagine synthase (glutamine-hydrolyzing)</fullName>
        <ecNumber evidence="3">6.3.5.4</ecNumber>
    </recommendedName>
</protein>
<proteinExistence type="inferred from homology"/>